<accession>A0ACB0IXU7</accession>
<evidence type="ECO:0000313" key="1">
    <source>
        <dbReference type="EMBL" id="CAJ2636673.1"/>
    </source>
</evidence>
<dbReference type="EMBL" id="CASHSV030000013">
    <property type="protein sequence ID" value="CAJ2636673.1"/>
    <property type="molecule type" value="Genomic_DNA"/>
</dbReference>
<comment type="caution">
    <text evidence="1">The sequence shown here is derived from an EMBL/GenBank/DDBJ whole genome shotgun (WGS) entry which is preliminary data.</text>
</comment>
<proteinExistence type="predicted"/>
<name>A0ACB0IXU7_TRIPR</name>
<gene>
    <name evidence="1" type="ORF">MILVUS5_LOCUS7141</name>
</gene>
<organism evidence="1 2">
    <name type="scientific">Trifolium pratense</name>
    <name type="common">Red clover</name>
    <dbReference type="NCBI Taxonomy" id="57577"/>
    <lineage>
        <taxon>Eukaryota</taxon>
        <taxon>Viridiplantae</taxon>
        <taxon>Streptophyta</taxon>
        <taxon>Embryophyta</taxon>
        <taxon>Tracheophyta</taxon>
        <taxon>Spermatophyta</taxon>
        <taxon>Magnoliopsida</taxon>
        <taxon>eudicotyledons</taxon>
        <taxon>Gunneridae</taxon>
        <taxon>Pentapetalae</taxon>
        <taxon>rosids</taxon>
        <taxon>fabids</taxon>
        <taxon>Fabales</taxon>
        <taxon>Fabaceae</taxon>
        <taxon>Papilionoideae</taxon>
        <taxon>50 kb inversion clade</taxon>
        <taxon>NPAAA clade</taxon>
        <taxon>Hologalegina</taxon>
        <taxon>IRL clade</taxon>
        <taxon>Trifolieae</taxon>
        <taxon>Trifolium</taxon>
    </lineage>
</organism>
<protein>
    <submittedName>
        <fullName evidence="1">Uncharacterized protein</fullName>
    </submittedName>
</protein>
<keyword evidence="2" id="KW-1185">Reference proteome</keyword>
<sequence>MIFILSAFLVSTNIDWRNNRCNRDVECRDMYCRRGLEPSFEPESTVRGAIPKIFKENFQVAWSCWSAVDSTTQEFWFADFKAKYKWLEKDEASIKKSFNSRGTLALKNALFKVRSGKDKGEWIDEDKLKELTDQWKGEKWQNISKINTQNRKSQAGHNVHSGGSISAREHAKKMRMELNREPTCFEVYQRMHKPKEKSNEWFNKEQALIAESYQTKLFERNSQIGEGSNQQSDDSIYMEVVGGINKKGHIFGLGSQAATIKESLKFSPSISTDVVQSDKVVAMEAKIEALTVELEQKNLEQETLKQKIEHWEQIFGRFVPSINQNSPGQLGREGDSENYEMDTNENYVMHDEDDVLDDEA</sequence>
<reference evidence="1" key="1">
    <citation type="submission" date="2023-10" db="EMBL/GenBank/DDBJ databases">
        <authorList>
            <person name="Rodriguez Cubillos JULIANA M."/>
            <person name="De Vega J."/>
        </authorList>
    </citation>
    <scope>NUCLEOTIDE SEQUENCE</scope>
</reference>
<dbReference type="Proteomes" id="UP001177021">
    <property type="component" value="Unassembled WGS sequence"/>
</dbReference>
<evidence type="ECO:0000313" key="2">
    <source>
        <dbReference type="Proteomes" id="UP001177021"/>
    </source>
</evidence>